<proteinExistence type="predicted"/>
<protein>
    <submittedName>
        <fullName evidence="1">Uncharacterized protein</fullName>
    </submittedName>
</protein>
<sequence>MASAASSQQLLPNEFILSLYDDCDAELFGCTYCGKNEPDDTEFSECSRLKHWKQHKIRCQKFSDEQKQEYGKSTSNAYYAPIVSKILAIQMALLKLENKNANPTTHFVMLPMSELPQDASRPRLKIGKAEAMPMSDLPAQYRQHVEFGLSQYPPDTYVIPYIWGVTFPGGKYCGPGMTAYETNPILDPMEKLPRDRAALEALGAFWMNILNDCAEGRRTDLFSAIKRKIKAQRKS</sequence>
<organism evidence="1 2">
    <name type="scientific">Skeletonema marinoi</name>
    <dbReference type="NCBI Taxonomy" id="267567"/>
    <lineage>
        <taxon>Eukaryota</taxon>
        <taxon>Sar</taxon>
        <taxon>Stramenopiles</taxon>
        <taxon>Ochrophyta</taxon>
        <taxon>Bacillariophyta</taxon>
        <taxon>Coscinodiscophyceae</taxon>
        <taxon>Thalassiosirophycidae</taxon>
        <taxon>Thalassiosirales</taxon>
        <taxon>Skeletonemataceae</taxon>
        <taxon>Skeletonema</taxon>
        <taxon>Skeletonema marinoi-dohrnii complex</taxon>
    </lineage>
</organism>
<keyword evidence="2" id="KW-1185">Reference proteome</keyword>
<comment type="caution">
    <text evidence="1">The sequence shown here is derived from an EMBL/GenBank/DDBJ whole genome shotgun (WGS) entry which is preliminary data.</text>
</comment>
<dbReference type="AlphaFoldDB" id="A0AAD9DFN9"/>
<name>A0AAD9DFN9_9STRA</name>
<reference evidence="1" key="1">
    <citation type="submission" date="2023-06" db="EMBL/GenBank/DDBJ databases">
        <title>Survivors Of The Sea: Transcriptome response of Skeletonema marinoi to long-term dormancy.</title>
        <authorList>
            <person name="Pinder M.I.M."/>
            <person name="Kourtchenko O."/>
            <person name="Robertson E.K."/>
            <person name="Larsson T."/>
            <person name="Maumus F."/>
            <person name="Osuna-Cruz C.M."/>
            <person name="Vancaester E."/>
            <person name="Stenow R."/>
            <person name="Vandepoele K."/>
            <person name="Ploug H."/>
            <person name="Bruchert V."/>
            <person name="Godhe A."/>
            <person name="Topel M."/>
        </authorList>
    </citation>
    <scope>NUCLEOTIDE SEQUENCE</scope>
    <source>
        <strain evidence="1">R05AC</strain>
    </source>
</reference>
<accession>A0AAD9DFN9</accession>
<evidence type="ECO:0000313" key="1">
    <source>
        <dbReference type="EMBL" id="KAK1745422.1"/>
    </source>
</evidence>
<evidence type="ECO:0000313" key="2">
    <source>
        <dbReference type="Proteomes" id="UP001224775"/>
    </source>
</evidence>
<gene>
    <name evidence="1" type="ORF">QTG54_003346</name>
</gene>
<dbReference type="EMBL" id="JATAAI010000005">
    <property type="protein sequence ID" value="KAK1745422.1"/>
    <property type="molecule type" value="Genomic_DNA"/>
</dbReference>
<dbReference type="Proteomes" id="UP001224775">
    <property type="component" value="Unassembled WGS sequence"/>
</dbReference>